<feature type="compositionally biased region" description="Basic residues" evidence="1">
    <location>
        <begin position="335"/>
        <end position="347"/>
    </location>
</feature>
<feature type="region of interest" description="Disordered" evidence="1">
    <location>
        <begin position="524"/>
        <end position="585"/>
    </location>
</feature>
<organism evidence="2 3">
    <name type="scientific">Zopfia rhizophila CBS 207.26</name>
    <dbReference type="NCBI Taxonomy" id="1314779"/>
    <lineage>
        <taxon>Eukaryota</taxon>
        <taxon>Fungi</taxon>
        <taxon>Dikarya</taxon>
        <taxon>Ascomycota</taxon>
        <taxon>Pezizomycotina</taxon>
        <taxon>Dothideomycetes</taxon>
        <taxon>Dothideomycetes incertae sedis</taxon>
        <taxon>Zopfiaceae</taxon>
        <taxon>Zopfia</taxon>
    </lineage>
</organism>
<gene>
    <name evidence="2" type="ORF">K469DRAFT_691798</name>
</gene>
<protein>
    <submittedName>
        <fullName evidence="2">Uncharacterized protein</fullName>
    </submittedName>
</protein>
<feature type="compositionally biased region" description="Basic and acidic residues" evidence="1">
    <location>
        <begin position="571"/>
        <end position="583"/>
    </location>
</feature>
<feature type="region of interest" description="Disordered" evidence="1">
    <location>
        <begin position="427"/>
        <end position="469"/>
    </location>
</feature>
<reference evidence="2" key="1">
    <citation type="journal article" date="2020" name="Stud. Mycol.">
        <title>101 Dothideomycetes genomes: a test case for predicting lifestyles and emergence of pathogens.</title>
        <authorList>
            <person name="Haridas S."/>
            <person name="Albert R."/>
            <person name="Binder M."/>
            <person name="Bloem J."/>
            <person name="Labutti K."/>
            <person name="Salamov A."/>
            <person name="Andreopoulos B."/>
            <person name="Baker S."/>
            <person name="Barry K."/>
            <person name="Bills G."/>
            <person name="Bluhm B."/>
            <person name="Cannon C."/>
            <person name="Castanera R."/>
            <person name="Culley D."/>
            <person name="Daum C."/>
            <person name="Ezra D."/>
            <person name="Gonzalez J."/>
            <person name="Henrissat B."/>
            <person name="Kuo A."/>
            <person name="Liang C."/>
            <person name="Lipzen A."/>
            <person name="Lutzoni F."/>
            <person name="Magnuson J."/>
            <person name="Mondo S."/>
            <person name="Nolan M."/>
            <person name="Ohm R."/>
            <person name="Pangilinan J."/>
            <person name="Park H.-J."/>
            <person name="Ramirez L."/>
            <person name="Alfaro M."/>
            <person name="Sun H."/>
            <person name="Tritt A."/>
            <person name="Yoshinaga Y."/>
            <person name="Zwiers L.-H."/>
            <person name="Turgeon B."/>
            <person name="Goodwin S."/>
            <person name="Spatafora J."/>
            <person name="Crous P."/>
            <person name="Grigoriev I."/>
        </authorList>
    </citation>
    <scope>NUCLEOTIDE SEQUENCE</scope>
    <source>
        <strain evidence="2">CBS 207.26</strain>
    </source>
</reference>
<evidence type="ECO:0000313" key="2">
    <source>
        <dbReference type="EMBL" id="KAF2181708.1"/>
    </source>
</evidence>
<dbReference type="AlphaFoldDB" id="A0A6A6DU71"/>
<evidence type="ECO:0000256" key="1">
    <source>
        <dbReference type="SAM" id="MobiDB-lite"/>
    </source>
</evidence>
<feature type="compositionally biased region" description="Acidic residues" evidence="1">
    <location>
        <begin position="321"/>
        <end position="330"/>
    </location>
</feature>
<proteinExistence type="predicted"/>
<feature type="region of interest" description="Disordered" evidence="1">
    <location>
        <begin position="309"/>
        <end position="404"/>
    </location>
</feature>
<feature type="compositionally biased region" description="Low complexity" evidence="1">
    <location>
        <begin position="544"/>
        <end position="559"/>
    </location>
</feature>
<feature type="compositionally biased region" description="Basic and acidic residues" evidence="1">
    <location>
        <begin position="458"/>
        <end position="469"/>
    </location>
</feature>
<feature type="region of interest" description="Disordered" evidence="1">
    <location>
        <begin position="101"/>
        <end position="138"/>
    </location>
</feature>
<feature type="compositionally biased region" description="Basic and acidic residues" evidence="1">
    <location>
        <begin position="427"/>
        <end position="439"/>
    </location>
</feature>
<keyword evidence="3" id="KW-1185">Reference proteome</keyword>
<feature type="compositionally biased region" description="Polar residues" evidence="1">
    <location>
        <begin position="101"/>
        <end position="112"/>
    </location>
</feature>
<dbReference type="OrthoDB" id="3903267at2759"/>
<sequence length="769" mass="84353">MVFLTFQQAITSSAIFALALKTVALRKVSASTVLFRKSDSVISAPSSATFLATTNQRKFRIVHLRLAETEVSTLTMTGFQGNTWGDSTYHVHRMLSDQGWASTNQGQHNYTSHRPEPRASLPNCDDETHDPNSTMSNSRGMIANHDFVMPIADSMLPDVTAILSNHSFALADLNNYGAYHSDGDTTCGNDGETFDPNGKLLHQNDQVLTQAGSVVDTFNPDLLSIEDGVLKYNGEPFRVADQTIVQTYDMARAFNPDLLIVQNNVVMYNGEPLNLEDQIPIYCDGPSPDYSAMGEEQEEKEELENLELKAYSPLDTYIPQDDSDDSDYDESPPLKKSKSSKKGKRKSMVSTPTQKFKGKATTPASTSQGKRKRGGNSGISSRPSKKGKCKAGVGSDHSLNTFGIPSPEDSANYYGDSSNAGFVVKKEDESADNNWKDEEGNGEEASIPKTPGQKKERKQRDPRPKLQKWNDSDWKMAVLGIVWACGEKDIDIPWDDAAPIINQFCSGGALQQALLKLRRKLQGEGKTVPGPLKMTWTRSKKNSKPSSSKSQPAKPTPSSIGSELSTVKPAEATRSRLERKRPTAEQGTQACFVRLKVPRWSLDHLENPDAPVVQPQTGLEPTDAKIQGQVGLENFNQPYNANDLAPFGNVEDFGPDLSMPVIDNNLRTDIQYQDNGFVFQSLQEADFLAPLPGTDFQWAGEEVDFSTFFGGDGAGASARTRSPVVVYEDVDDAHILAHDANYNPTLGSELGAEKENSAPSSFFWHLARG</sequence>
<dbReference type="Proteomes" id="UP000800200">
    <property type="component" value="Unassembled WGS sequence"/>
</dbReference>
<accession>A0A6A6DU71</accession>
<name>A0A6A6DU71_9PEZI</name>
<dbReference type="EMBL" id="ML994651">
    <property type="protein sequence ID" value="KAF2181708.1"/>
    <property type="molecule type" value="Genomic_DNA"/>
</dbReference>
<evidence type="ECO:0000313" key="3">
    <source>
        <dbReference type="Proteomes" id="UP000800200"/>
    </source>
</evidence>